<feature type="region of interest" description="Disordered" evidence="4">
    <location>
        <begin position="80"/>
        <end position="170"/>
    </location>
</feature>
<dbReference type="GO" id="GO:0003723">
    <property type="term" value="F:RNA binding"/>
    <property type="evidence" value="ECO:0007669"/>
    <property type="project" value="UniProtKB-UniRule"/>
</dbReference>
<gene>
    <name evidence="7" type="ORF">FFLO_01532</name>
</gene>
<dbReference type="CDD" id="cd12257">
    <property type="entry name" value="RRM1_RBM26_like"/>
    <property type="match status" value="1"/>
</dbReference>
<evidence type="ECO:0000256" key="1">
    <source>
        <dbReference type="ARBA" id="ARBA00022884"/>
    </source>
</evidence>
<protein>
    <recommendedName>
        <fullName evidence="9">C3H1-type domain-containing protein</fullName>
    </recommendedName>
</protein>
<dbReference type="Gene3D" id="3.30.70.330">
    <property type="match status" value="1"/>
</dbReference>
<accession>A0A8K0JPN6</accession>
<keyword evidence="3" id="KW-0479">Metal-binding</keyword>
<feature type="domain" description="RRM" evidence="5">
    <location>
        <begin position="364"/>
        <end position="436"/>
    </location>
</feature>
<feature type="compositionally biased region" description="Basic and acidic residues" evidence="4">
    <location>
        <begin position="143"/>
        <end position="154"/>
    </location>
</feature>
<feature type="domain" description="C3H1-type" evidence="6">
    <location>
        <begin position="172"/>
        <end position="200"/>
    </location>
</feature>
<evidence type="ECO:0000259" key="5">
    <source>
        <dbReference type="PROSITE" id="PS50102"/>
    </source>
</evidence>
<dbReference type="InterPro" id="IPR000571">
    <property type="entry name" value="Znf_CCCH"/>
</dbReference>
<dbReference type="PROSITE" id="PS50103">
    <property type="entry name" value="ZF_C3H1"/>
    <property type="match status" value="1"/>
</dbReference>
<feature type="zinc finger region" description="C3H1-type" evidence="3">
    <location>
        <begin position="172"/>
        <end position="200"/>
    </location>
</feature>
<dbReference type="Proteomes" id="UP000812966">
    <property type="component" value="Unassembled WGS sequence"/>
</dbReference>
<dbReference type="OrthoDB" id="443401at2759"/>
<feature type="compositionally biased region" description="Polar residues" evidence="4">
    <location>
        <begin position="80"/>
        <end position="101"/>
    </location>
</feature>
<evidence type="ECO:0000313" key="8">
    <source>
        <dbReference type="Proteomes" id="UP000812966"/>
    </source>
</evidence>
<evidence type="ECO:0000313" key="7">
    <source>
        <dbReference type="EMBL" id="KAG7562974.1"/>
    </source>
</evidence>
<keyword evidence="1 2" id="KW-0694">RNA-binding</keyword>
<feature type="compositionally biased region" description="Low complexity" evidence="4">
    <location>
        <begin position="270"/>
        <end position="291"/>
    </location>
</feature>
<keyword evidence="3" id="KW-0862">Zinc</keyword>
<evidence type="ECO:0000256" key="2">
    <source>
        <dbReference type="PROSITE-ProRule" id="PRU00176"/>
    </source>
</evidence>
<evidence type="ECO:0008006" key="9">
    <source>
        <dbReference type="Google" id="ProtNLM"/>
    </source>
</evidence>
<dbReference type="InterPro" id="IPR012677">
    <property type="entry name" value="Nucleotide-bd_a/b_plait_sf"/>
</dbReference>
<proteinExistence type="predicted"/>
<dbReference type="PANTHER" id="PTHR14398:SF0">
    <property type="entry name" value="ZINC FINGER PROTEIN SWM"/>
    <property type="match status" value="1"/>
</dbReference>
<dbReference type="GO" id="GO:0008270">
    <property type="term" value="F:zinc ion binding"/>
    <property type="evidence" value="ECO:0007669"/>
    <property type="project" value="UniProtKB-KW"/>
</dbReference>
<keyword evidence="3" id="KW-0863">Zinc-finger</keyword>
<dbReference type="SUPFAM" id="SSF54928">
    <property type="entry name" value="RNA-binding domain, RBD"/>
    <property type="match status" value="1"/>
</dbReference>
<comment type="caution">
    <text evidence="7">The sequence shown here is derived from an EMBL/GenBank/DDBJ whole genome shotgun (WGS) entry which is preliminary data.</text>
</comment>
<organism evidence="7 8">
    <name type="scientific">Filobasidium floriforme</name>
    <dbReference type="NCBI Taxonomy" id="5210"/>
    <lineage>
        <taxon>Eukaryota</taxon>
        <taxon>Fungi</taxon>
        <taxon>Dikarya</taxon>
        <taxon>Basidiomycota</taxon>
        <taxon>Agaricomycotina</taxon>
        <taxon>Tremellomycetes</taxon>
        <taxon>Filobasidiales</taxon>
        <taxon>Filobasidiaceae</taxon>
        <taxon>Filobasidium</taxon>
    </lineage>
</organism>
<reference evidence="7" key="1">
    <citation type="submission" date="2020-04" db="EMBL/GenBank/DDBJ databases">
        <title>Analysis of mating type loci in Filobasidium floriforme.</title>
        <authorList>
            <person name="Nowrousian M."/>
        </authorList>
    </citation>
    <scope>NUCLEOTIDE SEQUENCE</scope>
    <source>
        <strain evidence="7">CBS 6242</strain>
    </source>
</reference>
<dbReference type="PROSITE" id="PS50102">
    <property type="entry name" value="RRM"/>
    <property type="match status" value="1"/>
</dbReference>
<feature type="region of interest" description="Disordered" evidence="4">
    <location>
        <begin position="640"/>
        <end position="676"/>
    </location>
</feature>
<dbReference type="AlphaFoldDB" id="A0A8K0JPN6"/>
<dbReference type="InterPro" id="IPR035979">
    <property type="entry name" value="RBD_domain_sf"/>
</dbReference>
<dbReference type="SMART" id="SM00356">
    <property type="entry name" value="ZnF_C3H1"/>
    <property type="match status" value="1"/>
</dbReference>
<feature type="compositionally biased region" description="Gly residues" evidence="4">
    <location>
        <begin position="652"/>
        <end position="670"/>
    </location>
</feature>
<dbReference type="EMBL" id="JABELV010000022">
    <property type="protein sequence ID" value="KAG7562974.1"/>
    <property type="molecule type" value="Genomic_DNA"/>
</dbReference>
<name>A0A8K0JPN6_9TREE</name>
<feature type="region of interest" description="Disordered" evidence="4">
    <location>
        <begin position="318"/>
        <end position="342"/>
    </location>
</feature>
<dbReference type="GO" id="GO:0005634">
    <property type="term" value="C:nucleus"/>
    <property type="evidence" value="ECO:0007669"/>
    <property type="project" value="TreeGrafter"/>
</dbReference>
<feature type="compositionally biased region" description="Pro residues" evidence="4">
    <location>
        <begin position="219"/>
        <end position="231"/>
    </location>
</feature>
<dbReference type="InterPro" id="IPR000504">
    <property type="entry name" value="RRM_dom"/>
</dbReference>
<evidence type="ECO:0000256" key="4">
    <source>
        <dbReference type="SAM" id="MobiDB-lite"/>
    </source>
</evidence>
<sequence>MAERTDEERAKLKAFLFKAVSVQTDAEPQLLADYLFALIENNANISSDELSQEISEFVETDAPQLAQTLYTAIHSKSYLSPTAGPSSTPNSKAIPTGPSSATKKRRLSESGDVEMTDAGAGGNKITRLNDGNQGAGPSGSIGMDERTMGHDSNRGKRGRGGAAFGNGMEGHPRRKKPCFDYHNKGFCARGIQCPYEHGPDTMYSMPGGGMPPMPFPFMMPFPPNGPGPVGPAGPGGPAQQQQDGAPSESSMQVDGAARAAGSQEYSPDQPGMAGPAGPFPGMGSPNGAGMFPFPPGGPPPPGMMPFIMGMPGMFPPFEQGGARGNGRGRGRGGRGGRGGRMGVEGFNDWDGDLSNRPPKDNTSTTLVVADIPAEHLNLESIHNQFKQFGTVTNVAVETRAKKALVAFSTNREAHAAWLSKESFFGDRHVKILWHRPREGQGEVGQKALNDSAPLLENLRKIDREGIEAFQSAGKSASTSTLPTVDPEIKAQLAEVRERGLKLEKIVAEQKVLMVRLEGTKDAEEKTKLKTRLKELIGESSVIKQANAGIDVEKLQGIIEAQTKAREEALAKKREQSRVQSRPQDGVHSIQEMLDHEMEEHNIQAQLEGSKDKKDEEVDEETLKLRAQLAALKNQASSMGINPDAASYQPRGGYRGRGGNNYRGSTRGGANPGVNRSLKLDNRPKALAVAGPAVTSDQAETMRQVKEWFADFSDVLAREPVVVEDKVVVQFTNRGSAETAMAMGTMIPAISPPVTIGWHTAPLPQSPVTAIGAGMEGIETTAVATEARQREVTRGERDADE</sequence>
<feature type="compositionally biased region" description="Polar residues" evidence="4">
    <location>
        <begin position="238"/>
        <end position="252"/>
    </location>
</feature>
<keyword evidence="8" id="KW-1185">Reference proteome</keyword>
<feature type="region of interest" description="Disordered" evidence="4">
    <location>
        <begin position="219"/>
        <end position="297"/>
    </location>
</feature>
<evidence type="ECO:0000256" key="3">
    <source>
        <dbReference type="PROSITE-ProRule" id="PRU00723"/>
    </source>
</evidence>
<evidence type="ECO:0000259" key="6">
    <source>
        <dbReference type="PROSITE" id="PS50103"/>
    </source>
</evidence>
<dbReference type="InterPro" id="IPR045137">
    <property type="entry name" value="RBM26/27"/>
</dbReference>
<dbReference type="PANTHER" id="PTHR14398">
    <property type="entry name" value="RNA RECOGNITION RRM/RNP DOMAIN"/>
    <property type="match status" value="1"/>
</dbReference>